<organism evidence="3 4">
    <name type="scientific">Fulvimarina manganoxydans</name>
    <dbReference type="NCBI Taxonomy" id="937218"/>
    <lineage>
        <taxon>Bacteria</taxon>
        <taxon>Pseudomonadati</taxon>
        <taxon>Pseudomonadota</taxon>
        <taxon>Alphaproteobacteria</taxon>
        <taxon>Hyphomicrobiales</taxon>
        <taxon>Aurantimonadaceae</taxon>
        <taxon>Fulvimarina</taxon>
    </lineage>
</organism>
<feature type="domain" description="TadE-like" evidence="2">
    <location>
        <begin position="20"/>
        <end position="57"/>
    </location>
</feature>
<evidence type="ECO:0000259" key="2">
    <source>
        <dbReference type="Pfam" id="PF07811"/>
    </source>
</evidence>
<keyword evidence="1" id="KW-1133">Transmembrane helix</keyword>
<evidence type="ECO:0000313" key="4">
    <source>
        <dbReference type="Proteomes" id="UP000192656"/>
    </source>
</evidence>
<proteinExistence type="predicted"/>
<sequence length="177" mass="20175">MTICKSGPRLWTRFARDRSGVAAVEFAFVGLPFVLILYAIIETGLILTGNFLLERGSEQVGRLVLTGQLQGQERPPTREEFRKLICDQIAPYMRCDKLKVDLRSYNEFSSMELRTDMRMGHVNDDGFRYELGGANSISVLRTYYEWPWEGLYFKLVAKNTGGNALLSSVSAFRNEPF</sequence>
<dbReference type="RefSeq" id="WP_170923210.1">
    <property type="nucleotide sequence ID" value="NZ_FWXR01000005.1"/>
</dbReference>
<keyword evidence="4" id="KW-1185">Reference proteome</keyword>
<dbReference type="STRING" id="937218.SAMN06297251_105158"/>
<gene>
    <name evidence="3" type="ORF">SAMN06297251_105158</name>
</gene>
<protein>
    <submittedName>
        <fullName evidence="3">Flp pilus assembly protein TadG</fullName>
    </submittedName>
</protein>
<dbReference type="Pfam" id="PF07811">
    <property type="entry name" value="TadE"/>
    <property type="match status" value="1"/>
</dbReference>
<keyword evidence="1" id="KW-0472">Membrane</keyword>
<dbReference type="AlphaFoldDB" id="A0A1W2AXK9"/>
<keyword evidence="1" id="KW-0812">Transmembrane</keyword>
<accession>A0A1W2AXK9</accession>
<reference evidence="3 4" key="1">
    <citation type="submission" date="2017-04" db="EMBL/GenBank/DDBJ databases">
        <authorList>
            <person name="Afonso C.L."/>
            <person name="Miller P.J."/>
            <person name="Scott M.A."/>
            <person name="Spackman E."/>
            <person name="Goraichik I."/>
            <person name="Dimitrov K.M."/>
            <person name="Suarez D.L."/>
            <person name="Swayne D.E."/>
        </authorList>
    </citation>
    <scope>NUCLEOTIDE SEQUENCE [LARGE SCALE GENOMIC DNA]</scope>
    <source>
        <strain evidence="3 4">CGMCC 1.10972</strain>
    </source>
</reference>
<dbReference type="Proteomes" id="UP000192656">
    <property type="component" value="Unassembled WGS sequence"/>
</dbReference>
<dbReference type="EMBL" id="FWXR01000005">
    <property type="protein sequence ID" value="SMC65449.1"/>
    <property type="molecule type" value="Genomic_DNA"/>
</dbReference>
<dbReference type="InterPro" id="IPR012495">
    <property type="entry name" value="TadE-like_dom"/>
</dbReference>
<evidence type="ECO:0000256" key="1">
    <source>
        <dbReference type="SAM" id="Phobius"/>
    </source>
</evidence>
<name>A0A1W2AXK9_9HYPH</name>
<feature type="transmembrane region" description="Helical" evidence="1">
    <location>
        <begin position="21"/>
        <end position="41"/>
    </location>
</feature>
<evidence type="ECO:0000313" key="3">
    <source>
        <dbReference type="EMBL" id="SMC65449.1"/>
    </source>
</evidence>